<accession>A0ABD0YSG7</accession>
<protein>
    <submittedName>
        <fullName evidence="2">Uncharacterized protein</fullName>
    </submittedName>
</protein>
<feature type="region of interest" description="Disordered" evidence="1">
    <location>
        <begin position="1"/>
        <end position="35"/>
    </location>
</feature>
<comment type="caution">
    <text evidence="2">The sequence shown here is derived from an EMBL/GenBank/DDBJ whole genome shotgun (WGS) entry which is preliminary data.</text>
</comment>
<feature type="compositionally biased region" description="Polar residues" evidence="1">
    <location>
        <begin position="149"/>
        <end position="180"/>
    </location>
</feature>
<organism evidence="2 3">
    <name type="scientific">Ranatra chinensis</name>
    <dbReference type="NCBI Taxonomy" id="642074"/>
    <lineage>
        <taxon>Eukaryota</taxon>
        <taxon>Metazoa</taxon>
        <taxon>Ecdysozoa</taxon>
        <taxon>Arthropoda</taxon>
        <taxon>Hexapoda</taxon>
        <taxon>Insecta</taxon>
        <taxon>Pterygota</taxon>
        <taxon>Neoptera</taxon>
        <taxon>Paraneoptera</taxon>
        <taxon>Hemiptera</taxon>
        <taxon>Heteroptera</taxon>
        <taxon>Panheteroptera</taxon>
        <taxon>Nepomorpha</taxon>
        <taxon>Nepidae</taxon>
        <taxon>Ranatrinae</taxon>
        <taxon>Ranatra</taxon>
    </lineage>
</organism>
<evidence type="ECO:0000256" key="1">
    <source>
        <dbReference type="SAM" id="MobiDB-lite"/>
    </source>
</evidence>
<gene>
    <name evidence="2" type="ORF">AAG570_008997</name>
</gene>
<dbReference type="Proteomes" id="UP001558652">
    <property type="component" value="Unassembled WGS sequence"/>
</dbReference>
<feature type="region of interest" description="Disordered" evidence="1">
    <location>
        <begin position="361"/>
        <end position="381"/>
    </location>
</feature>
<evidence type="ECO:0000313" key="3">
    <source>
        <dbReference type="Proteomes" id="UP001558652"/>
    </source>
</evidence>
<dbReference type="EMBL" id="JBFDAA010000003">
    <property type="protein sequence ID" value="KAL1138935.1"/>
    <property type="molecule type" value="Genomic_DNA"/>
</dbReference>
<feature type="compositionally biased region" description="Polar residues" evidence="1">
    <location>
        <begin position="234"/>
        <end position="249"/>
    </location>
</feature>
<feature type="region of interest" description="Disordered" evidence="1">
    <location>
        <begin position="88"/>
        <end position="282"/>
    </location>
</feature>
<keyword evidence="3" id="KW-1185">Reference proteome</keyword>
<dbReference type="AlphaFoldDB" id="A0ABD0YSG7"/>
<feature type="compositionally biased region" description="Basic and acidic residues" evidence="1">
    <location>
        <begin position="8"/>
        <end position="17"/>
    </location>
</feature>
<name>A0ABD0YSG7_9HEMI</name>
<reference evidence="2 3" key="1">
    <citation type="submission" date="2024-07" db="EMBL/GenBank/DDBJ databases">
        <title>Chromosome-level genome assembly of the water stick insect Ranatra chinensis (Heteroptera: Nepidae).</title>
        <authorList>
            <person name="Liu X."/>
        </authorList>
    </citation>
    <scope>NUCLEOTIDE SEQUENCE [LARGE SCALE GENOMIC DNA]</scope>
    <source>
        <strain evidence="2">Cailab_2021Rc</strain>
        <tissue evidence="2">Muscle</tissue>
    </source>
</reference>
<proteinExistence type="predicted"/>
<evidence type="ECO:0000313" key="2">
    <source>
        <dbReference type="EMBL" id="KAL1138935.1"/>
    </source>
</evidence>
<sequence length="381" mass="42599">MTQSLQELPEHNERLETEQLEEDASIMPEADTQRPMQEVIKRLVNQAEEMVREEVASPARKSRVFEPLRLIDPATNTNYTRIEEWLQLQDPDSKTVGDSCDASGEYTTEDDDIESKNEPLNDSQQDLDSTLVIMRPKRLEGSAPRPWSVSGTLTTTTGKADSSVNTLSSSTVEDTAQTQEGSGGGYSSNSLRRRKVKLRKRNLVRMSPMVHSDGSHQHLASVTASPAKLPPLIKSTSRRSSADKTLNTDSPHRRYPTTVLSPSSSETDSEEDRSEGSVKPRRKVGNLPAFRIGPTYTLSAYADRRDKLVSADSSYSEQAWDNFQEKYMSEAYSEEAADSEAARKLLDFGDDYRNFLDSQSDCASSLGRPPLHRRKKAPPFF</sequence>
<feature type="compositionally biased region" description="Basic residues" evidence="1">
    <location>
        <begin position="370"/>
        <end position="381"/>
    </location>
</feature>
<feature type="compositionally biased region" description="Basic residues" evidence="1">
    <location>
        <begin position="191"/>
        <end position="203"/>
    </location>
</feature>